<evidence type="ECO:0000256" key="4">
    <source>
        <dbReference type="ARBA" id="ARBA00022475"/>
    </source>
</evidence>
<comment type="similarity">
    <text evidence="2">Belongs to the binding-protein-dependent transport system permease family. CysTW subfamily.</text>
</comment>
<feature type="transmembrane region" description="Helical" evidence="8">
    <location>
        <begin position="107"/>
        <end position="128"/>
    </location>
</feature>
<evidence type="ECO:0000256" key="8">
    <source>
        <dbReference type="RuleBase" id="RU363032"/>
    </source>
</evidence>
<dbReference type="GO" id="GO:0005886">
    <property type="term" value="C:plasma membrane"/>
    <property type="evidence" value="ECO:0007669"/>
    <property type="project" value="UniProtKB-SubCell"/>
</dbReference>
<feature type="transmembrane region" description="Helical" evidence="8">
    <location>
        <begin position="257"/>
        <end position="280"/>
    </location>
</feature>
<keyword evidence="7 8" id="KW-0472">Membrane</keyword>
<reference evidence="10 11" key="1">
    <citation type="submission" date="2019-04" db="EMBL/GenBank/DDBJ databases">
        <title>Phreatobacter aquaticus sp. nov.</title>
        <authorList>
            <person name="Choi A."/>
            <person name="Baek K."/>
        </authorList>
    </citation>
    <scope>NUCLEOTIDE SEQUENCE [LARGE SCALE GENOMIC DNA]</scope>
    <source>
        <strain evidence="10 11">NMCR1094</strain>
    </source>
</reference>
<proteinExistence type="inferred from homology"/>
<comment type="subcellular location">
    <subcellularLocation>
        <location evidence="1 8">Cell membrane</location>
        <topology evidence="1 8">Multi-pass membrane protein</topology>
    </subcellularLocation>
</comment>
<dbReference type="InterPro" id="IPR035906">
    <property type="entry name" value="MetI-like_sf"/>
</dbReference>
<dbReference type="OrthoDB" id="7915284at2"/>
<gene>
    <name evidence="10" type="ORF">E8L99_07135</name>
</gene>
<feature type="transmembrane region" description="Helical" evidence="8">
    <location>
        <begin position="203"/>
        <end position="225"/>
    </location>
</feature>
<keyword evidence="4" id="KW-1003">Cell membrane</keyword>
<evidence type="ECO:0000313" key="11">
    <source>
        <dbReference type="Proteomes" id="UP000298588"/>
    </source>
</evidence>
<dbReference type="PANTHER" id="PTHR42929">
    <property type="entry name" value="INNER MEMBRANE ABC TRANSPORTER PERMEASE PROTEIN YDCU-RELATED-RELATED"/>
    <property type="match status" value="1"/>
</dbReference>
<sequence>MADVLRPRRTAVSPIAWALGPAILLFIIFFIMPFGTMALLSFLSGNPANNPNVFFTTRHYERFFGDSLYFEALVATLRIGVITTLASLLIGYPLAHWMARIPSRLGHALLLMAVIAPMLTGIVVRTFAWMTLLQDRGVINQTLMAWGLTNEPIRLMYNEFGTILALVHIYVPFMVLTLTGVIGRIDERLEQAARNLGANRVRAFIEVTLPLSLPGILAGSLLVFALSISAYVTPFLMGGTDVLTLPMLIYQQVGASFNMGFAGALGIILLGVSLVVVIAYNNVLGRFAGGEKMA</sequence>
<dbReference type="InterPro" id="IPR000515">
    <property type="entry name" value="MetI-like"/>
</dbReference>
<feature type="transmembrane region" description="Helical" evidence="8">
    <location>
        <begin position="160"/>
        <end position="182"/>
    </location>
</feature>
<keyword evidence="5 8" id="KW-0812">Transmembrane</keyword>
<feature type="domain" description="ABC transmembrane type-1" evidence="9">
    <location>
        <begin position="73"/>
        <end position="280"/>
    </location>
</feature>
<keyword evidence="3 8" id="KW-0813">Transport</keyword>
<dbReference type="Pfam" id="PF00528">
    <property type="entry name" value="BPD_transp_1"/>
    <property type="match status" value="1"/>
</dbReference>
<keyword evidence="6 8" id="KW-1133">Transmembrane helix</keyword>
<dbReference type="PROSITE" id="PS50928">
    <property type="entry name" value="ABC_TM1"/>
    <property type="match status" value="1"/>
</dbReference>
<evidence type="ECO:0000256" key="7">
    <source>
        <dbReference type="ARBA" id="ARBA00023136"/>
    </source>
</evidence>
<keyword evidence="11" id="KW-1185">Reference proteome</keyword>
<dbReference type="Proteomes" id="UP000298588">
    <property type="component" value="Chromosome"/>
</dbReference>
<dbReference type="SUPFAM" id="SSF161098">
    <property type="entry name" value="MetI-like"/>
    <property type="match status" value="1"/>
</dbReference>
<accession>A0A4D7QJS5</accession>
<feature type="transmembrane region" description="Helical" evidence="8">
    <location>
        <begin position="15"/>
        <end position="43"/>
    </location>
</feature>
<protein>
    <submittedName>
        <fullName evidence="10">ABC transporter permease</fullName>
    </submittedName>
</protein>
<evidence type="ECO:0000256" key="1">
    <source>
        <dbReference type="ARBA" id="ARBA00004651"/>
    </source>
</evidence>
<feature type="transmembrane region" description="Helical" evidence="8">
    <location>
        <begin position="72"/>
        <end position="95"/>
    </location>
</feature>
<evidence type="ECO:0000259" key="9">
    <source>
        <dbReference type="PROSITE" id="PS50928"/>
    </source>
</evidence>
<name>A0A4D7QJS5_9HYPH</name>
<dbReference type="AlphaFoldDB" id="A0A4D7QJS5"/>
<evidence type="ECO:0000256" key="3">
    <source>
        <dbReference type="ARBA" id="ARBA00022448"/>
    </source>
</evidence>
<organism evidence="10 11">
    <name type="scientific">Phreatobacter aquaticus</name>
    <dbReference type="NCBI Taxonomy" id="2570229"/>
    <lineage>
        <taxon>Bacteria</taxon>
        <taxon>Pseudomonadati</taxon>
        <taxon>Pseudomonadota</taxon>
        <taxon>Alphaproteobacteria</taxon>
        <taxon>Hyphomicrobiales</taxon>
        <taxon>Phreatobacteraceae</taxon>
        <taxon>Phreatobacter</taxon>
    </lineage>
</organism>
<dbReference type="GO" id="GO:0055085">
    <property type="term" value="P:transmembrane transport"/>
    <property type="evidence" value="ECO:0007669"/>
    <property type="project" value="InterPro"/>
</dbReference>
<dbReference type="PANTHER" id="PTHR42929:SF5">
    <property type="entry name" value="ABC TRANSPORTER PERMEASE PROTEIN"/>
    <property type="match status" value="1"/>
</dbReference>
<evidence type="ECO:0000313" key="10">
    <source>
        <dbReference type="EMBL" id="QCK85556.1"/>
    </source>
</evidence>
<dbReference type="CDD" id="cd06261">
    <property type="entry name" value="TM_PBP2"/>
    <property type="match status" value="1"/>
</dbReference>
<evidence type="ECO:0000256" key="2">
    <source>
        <dbReference type="ARBA" id="ARBA00007069"/>
    </source>
</evidence>
<dbReference type="EMBL" id="CP039865">
    <property type="protein sequence ID" value="QCK85556.1"/>
    <property type="molecule type" value="Genomic_DNA"/>
</dbReference>
<dbReference type="RefSeq" id="WP_137098890.1">
    <property type="nucleotide sequence ID" value="NZ_CP039865.1"/>
</dbReference>
<dbReference type="KEGG" id="paqt:E8L99_07135"/>
<dbReference type="Gene3D" id="1.10.3720.10">
    <property type="entry name" value="MetI-like"/>
    <property type="match status" value="1"/>
</dbReference>
<evidence type="ECO:0000256" key="6">
    <source>
        <dbReference type="ARBA" id="ARBA00022989"/>
    </source>
</evidence>
<evidence type="ECO:0000256" key="5">
    <source>
        <dbReference type="ARBA" id="ARBA00022692"/>
    </source>
</evidence>